<keyword evidence="1" id="KW-0812">Transmembrane</keyword>
<feature type="transmembrane region" description="Helical" evidence="1">
    <location>
        <begin position="12"/>
        <end position="33"/>
    </location>
</feature>
<sequence length="172" mass="17790">MTPRWRKVALTVHVAASVGWLGAVAAFLALAVAGLAGEDAQTVRAGYVAMELIGWYVIVPLCAASLVTGVVSSLGTTWGLVRYYWVVVKLAITVLATLALLVHMQPVDHIADVAAGAAWSGGELHGLRVQLVIQSGAAVLALLVATGLSVYKPQGLTRRGQRARAGARAAAA</sequence>
<evidence type="ECO:0000256" key="1">
    <source>
        <dbReference type="SAM" id="Phobius"/>
    </source>
</evidence>
<dbReference type="Proteomes" id="UP001611548">
    <property type="component" value="Unassembled WGS sequence"/>
</dbReference>
<accession>A0ABW7UMR7</accession>
<keyword evidence="3" id="KW-1185">Reference proteome</keyword>
<feature type="transmembrane region" description="Helical" evidence="1">
    <location>
        <begin position="53"/>
        <end position="71"/>
    </location>
</feature>
<name>A0ABW7UMR7_9ACTN</name>
<keyword evidence="1" id="KW-1133">Transmembrane helix</keyword>
<keyword evidence="1" id="KW-0472">Membrane</keyword>
<feature type="transmembrane region" description="Helical" evidence="1">
    <location>
        <begin position="131"/>
        <end position="151"/>
    </location>
</feature>
<dbReference type="EMBL" id="JBIRWE010000002">
    <property type="protein sequence ID" value="MFI1963753.1"/>
    <property type="molecule type" value="Genomic_DNA"/>
</dbReference>
<protein>
    <recommendedName>
        <fullName evidence="4">DUF2269 domain-containing protein</fullName>
    </recommendedName>
</protein>
<comment type="caution">
    <text evidence="2">The sequence shown here is derived from an EMBL/GenBank/DDBJ whole genome shotgun (WGS) entry which is preliminary data.</text>
</comment>
<evidence type="ECO:0008006" key="4">
    <source>
        <dbReference type="Google" id="ProtNLM"/>
    </source>
</evidence>
<gene>
    <name evidence="2" type="ORF">ACH429_06400</name>
</gene>
<dbReference type="RefSeq" id="WP_055471509.1">
    <property type="nucleotide sequence ID" value="NZ_JBIRWE010000002.1"/>
</dbReference>
<organism evidence="2 3">
    <name type="scientific">Streptomyces pathocidini</name>
    <dbReference type="NCBI Taxonomy" id="1650571"/>
    <lineage>
        <taxon>Bacteria</taxon>
        <taxon>Bacillati</taxon>
        <taxon>Actinomycetota</taxon>
        <taxon>Actinomycetes</taxon>
        <taxon>Kitasatosporales</taxon>
        <taxon>Streptomycetaceae</taxon>
        <taxon>Streptomyces</taxon>
    </lineage>
</organism>
<reference evidence="2 3" key="1">
    <citation type="submission" date="2024-10" db="EMBL/GenBank/DDBJ databases">
        <title>The Natural Products Discovery Center: Release of the First 8490 Sequenced Strains for Exploring Actinobacteria Biosynthetic Diversity.</title>
        <authorList>
            <person name="Kalkreuter E."/>
            <person name="Kautsar S.A."/>
            <person name="Yang D."/>
            <person name="Bader C.D."/>
            <person name="Teijaro C.N."/>
            <person name="Fluegel L."/>
            <person name="Davis C.M."/>
            <person name="Simpson J.R."/>
            <person name="Lauterbach L."/>
            <person name="Steele A.D."/>
            <person name="Gui C."/>
            <person name="Meng S."/>
            <person name="Li G."/>
            <person name="Viehrig K."/>
            <person name="Ye F."/>
            <person name="Su P."/>
            <person name="Kiefer A.F."/>
            <person name="Nichols A."/>
            <person name="Cepeda A.J."/>
            <person name="Yan W."/>
            <person name="Fan B."/>
            <person name="Jiang Y."/>
            <person name="Adhikari A."/>
            <person name="Zheng C.-J."/>
            <person name="Schuster L."/>
            <person name="Cowan T.M."/>
            <person name="Smanski M.J."/>
            <person name="Chevrette M.G."/>
            <person name="De Carvalho L.P.S."/>
            <person name="Shen B."/>
        </authorList>
    </citation>
    <scope>NUCLEOTIDE SEQUENCE [LARGE SCALE GENOMIC DNA]</scope>
    <source>
        <strain evidence="2 3">NPDC020327</strain>
    </source>
</reference>
<evidence type="ECO:0000313" key="2">
    <source>
        <dbReference type="EMBL" id="MFI1963753.1"/>
    </source>
</evidence>
<feature type="transmembrane region" description="Helical" evidence="1">
    <location>
        <begin position="83"/>
        <end position="102"/>
    </location>
</feature>
<proteinExistence type="predicted"/>
<evidence type="ECO:0000313" key="3">
    <source>
        <dbReference type="Proteomes" id="UP001611548"/>
    </source>
</evidence>